<evidence type="ECO:0000313" key="2">
    <source>
        <dbReference type="Proteomes" id="UP000239425"/>
    </source>
</evidence>
<comment type="caution">
    <text evidence="1">The sequence shown here is derived from an EMBL/GenBank/DDBJ whole genome shotgun (WGS) entry which is preliminary data.</text>
</comment>
<organism evidence="1 2">
    <name type="scientific">Holospora curviuscula</name>
    <dbReference type="NCBI Taxonomy" id="1082868"/>
    <lineage>
        <taxon>Bacteria</taxon>
        <taxon>Pseudomonadati</taxon>
        <taxon>Pseudomonadota</taxon>
        <taxon>Alphaproteobacteria</taxon>
        <taxon>Holosporales</taxon>
        <taxon>Holosporaceae</taxon>
        <taxon>Holospora</taxon>
    </lineage>
</organism>
<reference evidence="1 2" key="1">
    <citation type="submission" date="2017-11" db="EMBL/GenBank/DDBJ databases">
        <title>Comparative genomic analysis of Holospora spp., intranuclear symbionts of paramecia.</title>
        <authorList>
            <person name="Garushyants S.K."/>
            <person name="Beliavskaya A."/>
            <person name="Malko D.B."/>
            <person name="Logacheva M.D."/>
            <person name="Rautian M.S."/>
            <person name="Gelfand M.S."/>
        </authorList>
    </citation>
    <scope>NUCLEOTIDE SEQUENCE [LARGE SCALE GENOMIC DNA]</scope>
    <source>
        <strain evidence="2">02AZ16</strain>
    </source>
</reference>
<sequence length="85" mass="9651">MGSTLGIIRLRTGSVEVLTYWVKEMVLTNIPKNPGIVMDNATFHKGKARQKMIKDVGTYLLIRLILSLLRNNGLTLNRYDVLHIL</sequence>
<dbReference type="Proteomes" id="UP000239425">
    <property type="component" value="Unassembled WGS sequence"/>
</dbReference>
<proteinExistence type="predicted"/>
<keyword evidence="2" id="KW-1185">Reference proteome</keyword>
<dbReference type="EMBL" id="PHHC01000142">
    <property type="protein sequence ID" value="PPE03027.1"/>
    <property type="molecule type" value="Genomic_DNA"/>
</dbReference>
<evidence type="ECO:0000313" key="1">
    <source>
        <dbReference type="EMBL" id="PPE03027.1"/>
    </source>
</evidence>
<accession>A0A2S5R6W8</accession>
<dbReference type="AlphaFoldDB" id="A0A2S5R6W8"/>
<protein>
    <recommendedName>
        <fullName evidence="3">Tc1-like transposase DDE domain-containing protein</fullName>
    </recommendedName>
</protein>
<dbReference type="RefSeq" id="WP_423751902.1">
    <property type="nucleotide sequence ID" value="NZ_PHHC01000142.1"/>
</dbReference>
<name>A0A2S5R6W8_9PROT</name>
<gene>
    <name evidence="1" type="ORF">HCUR_01537</name>
</gene>
<evidence type="ECO:0008006" key="3">
    <source>
        <dbReference type="Google" id="ProtNLM"/>
    </source>
</evidence>